<proteinExistence type="inferred from homology"/>
<reference evidence="2 3" key="1">
    <citation type="journal article" date="2016" name="Mol. Biol. Evol.">
        <title>Comparative Genomics of Early-Diverging Mushroom-Forming Fungi Provides Insights into the Origins of Lignocellulose Decay Capabilities.</title>
        <authorList>
            <person name="Nagy L.G."/>
            <person name="Riley R."/>
            <person name="Tritt A."/>
            <person name="Adam C."/>
            <person name="Daum C."/>
            <person name="Floudas D."/>
            <person name="Sun H."/>
            <person name="Yadav J.S."/>
            <person name="Pangilinan J."/>
            <person name="Larsson K.H."/>
            <person name="Matsuura K."/>
            <person name="Barry K."/>
            <person name="Labutti K."/>
            <person name="Kuo R."/>
            <person name="Ohm R.A."/>
            <person name="Bhattacharya S.S."/>
            <person name="Shirouzu T."/>
            <person name="Yoshinaga Y."/>
            <person name="Martin F.M."/>
            <person name="Grigoriev I.V."/>
            <person name="Hibbett D.S."/>
        </authorList>
    </citation>
    <scope>NUCLEOTIDE SEQUENCE [LARGE SCALE GENOMIC DNA]</scope>
    <source>
        <strain evidence="2 3">TUFC12733</strain>
    </source>
</reference>
<comment type="similarity">
    <text evidence="1">Belongs to the QNG1 protein family.</text>
</comment>
<name>A0A167S1V0_CALVF</name>
<dbReference type="AlphaFoldDB" id="A0A167S1V0"/>
<protein>
    <recommendedName>
        <fullName evidence="1">Queuosine 5'-phosphate N-glycosylase/hydrolase</fullName>
        <ecNumber evidence="1">3.2.2.-</ecNumber>
    </recommendedName>
    <alternativeName>
        <fullName evidence="1">Queuosine-nucleotide N-glycosylase/hydrolase</fullName>
    </alternativeName>
</protein>
<gene>
    <name evidence="2" type="ORF">CALVIDRAFT_559316</name>
</gene>
<keyword evidence="3" id="KW-1185">Reference proteome</keyword>
<evidence type="ECO:0000256" key="1">
    <source>
        <dbReference type="RuleBase" id="RU365002"/>
    </source>
</evidence>
<comment type="function">
    <text evidence="1">Catalyzes the hydrolysis of queuosine 5'-phosphate, releasing the nucleobase queuine (q). Is required for salvage of queuine from exogenous queuosine (Q) that is imported and then converted to queuosine 5'-phosphate intracellularly.</text>
</comment>
<keyword evidence="1" id="KW-0378">Hydrolase</keyword>
<sequence length="406" mass="43734">MTGEERTVPLPKGDYVAAVRDGCRRCAEHAGLLASQAAIDKLLDSPYLHSSYTALSAAHGVALPLAFPNVLAELNLLSLLALLNFGSSFRVPLHERTGRGTYDNVRALLLSLYLDDSSPSLLSAQGMQAVGKEKVAELLRVSIHEERPHPTMPAIVLGELRGPMFEFVSLVTGVLNETGEILVEQGYQDLGSFVAESLREAERVGKTKGKGPEAGVVLERLARAFPAFRDMSLVKGQPVYILKKSLFLLHSLHLRFASRSPPPFPIPSTGDLPAFADNVLPSMLVRLGVIPLSEAADPGLRTAFGPVDDRLLEMPLAEEQGNGKDAPSQLPTPGPTLSPEQVTTLRAAAITALDDLASRARERGINLGEGGITAVGLDGWLWTSAKRRGDWRRVGRFVQGQPGVYF</sequence>
<dbReference type="GO" id="GO:0016787">
    <property type="term" value="F:hydrolase activity"/>
    <property type="evidence" value="ECO:0007669"/>
    <property type="project" value="UniProtKB-KW"/>
</dbReference>
<dbReference type="EC" id="3.2.2.-" evidence="1"/>
<evidence type="ECO:0000313" key="2">
    <source>
        <dbReference type="EMBL" id="KZP01502.1"/>
    </source>
</evidence>
<dbReference type="Proteomes" id="UP000076738">
    <property type="component" value="Unassembled WGS sequence"/>
</dbReference>
<dbReference type="OrthoDB" id="416777at2759"/>
<comment type="catalytic activity">
    <reaction evidence="1">
        <text>queuosine 5'-phosphate + H2O = queuine + D-ribose 5-phosphate</text>
        <dbReference type="Rhea" id="RHEA:75387"/>
        <dbReference type="ChEBI" id="CHEBI:15377"/>
        <dbReference type="ChEBI" id="CHEBI:17433"/>
        <dbReference type="ChEBI" id="CHEBI:78346"/>
        <dbReference type="ChEBI" id="CHEBI:194371"/>
    </reaction>
    <physiologicalReaction direction="left-to-right" evidence="1">
        <dbReference type="Rhea" id="RHEA:75388"/>
    </physiologicalReaction>
</comment>
<accession>A0A167S1V0</accession>
<dbReference type="Pfam" id="PF10343">
    <property type="entry name" value="Q_salvage"/>
    <property type="match status" value="1"/>
</dbReference>
<dbReference type="GO" id="GO:0006400">
    <property type="term" value="P:tRNA modification"/>
    <property type="evidence" value="ECO:0007669"/>
    <property type="project" value="TreeGrafter"/>
</dbReference>
<dbReference type="InterPro" id="IPR019438">
    <property type="entry name" value="Q_salvage"/>
</dbReference>
<evidence type="ECO:0000313" key="3">
    <source>
        <dbReference type="Proteomes" id="UP000076738"/>
    </source>
</evidence>
<dbReference type="PANTHER" id="PTHR21314">
    <property type="entry name" value="QUEUOSINE 5'-PHOSPHATE N-GLYCOSYLASE_HYDROLASE-RELATED"/>
    <property type="match status" value="1"/>
</dbReference>
<dbReference type="EMBL" id="KV417266">
    <property type="protein sequence ID" value="KZP01502.1"/>
    <property type="molecule type" value="Genomic_DNA"/>
</dbReference>
<organism evidence="2 3">
    <name type="scientific">Calocera viscosa (strain TUFC12733)</name>
    <dbReference type="NCBI Taxonomy" id="1330018"/>
    <lineage>
        <taxon>Eukaryota</taxon>
        <taxon>Fungi</taxon>
        <taxon>Dikarya</taxon>
        <taxon>Basidiomycota</taxon>
        <taxon>Agaricomycotina</taxon>
        <taxon>Dacrymycetes</taxon>
        <taxon>Dacrymycetales</taxon>
        <taxon>Dacrymycetaceae</taxon>
        <taxon>Calocera</taxon>
    </lineage>
</organism>
<dbReference type="PANTHER" id="PTHR21314:SF1">
    <property type="entry name" value="QUEUOSINE SALVAGE PROTEIN"/>
    <property type="match status" value="1"/>
</dbReference>